<gene>
    <name evidence="1" type="ORF">ULVI_05080</name>
</gene>
<keyword evidence="2" id="KW-1185">Reference proteome</keyword>
<protein>
    <recommendedName>
        <fullName evidence="3">Adhesin domain-containing protein</fullName>
    </recommendedName>
</protein>
<accession>A0A167IXP4</accession>
<reference evidence="1 2" key="1">
    <citation type="submission" date="2016-02" db="EMBL/GenBank/DDBJ databases">
        <title>Ulvibacter sp. LPB0005, isolated from Thais luteostoma.</title>
        <authorList>
            <person name="Shin S.-K."/>
            <person name="Yi H."/>
        </authorList>
    </citation>
    <scope>NUCLEOTIDE SEQUENCE [LARGE SCALE GENOMIC DNA]</scope>
    <source>
        <strain evidence="1 2">LPB0005</strain>
    </source>
</reference>
<sequence>MLKRLTIILIIVVFVSGLHAQKQMQKTWDASSFETLFIKSDAVYTITVISEKRNTISISTSIEGESSETVVVNASEINNTLTISTSRIPFFISKNDKLAAHKVLAIEMELKIPEDINFKVKSSMASVTLSGIFKEVSLALEAGNCIATKFKGNATIETKSGFITIEADDACEGIAISKYNTATNSLRTSGKYKIIATSIYGTVSLTQTK</sequence>
<dbReference type="STRING" id="1763537.ULVI_05080"/>
<dbReference type="Proteomes" id="UP000077013">
    <property type="component" value="Unassembled WGS sequence"/>
</dbReference>
<evidence type="ECO:0000313" key="1">
    <source>
        <dbReference type="EMBL" id="OAB80114.1"/>
    </source>
</evidence>
<dbReference type="EMBL" id="LRXL01000026">
    <property type="protein sequence ID" value="OAB80114.1"/>
    <property type="molecule type" value="Genomic_DNA"/>
</dbReference>
<organism evidence="1 2">
    <name type="scientific">Cochleicola gelatinilyticus</name>
    <dbReference type="NCBI Taxonomy" id="1763537"/>
    <lineage>
        <taxon>Bacteria</taxon>
        <taxon>Pseudomonadati</taxon>
        <taxon>Bacteroidota</taxon>
        <taxon>Flavobacteriia</taxon>
        <taxon>Flavobacteriales</taxon>
        <taxon>Flavobacteriaceae</taxon>
        <taxon>Cochleicola</taxon>
    </lineage>
</organism>
<dbReference type="OrthoDB" id="1144071at2"/>
<comment type="caution">
    <text evidence="1">The sequence shown here is derived from an EMBL/GenBank/DDBJ whole genome shotgun (WGS) entry which is preliminary data.</text>
</comment>
<evidence type="ECO:0000313" key="2">
    <source>
        <dbReference type="Proteomes" id="UP000077013"/>
    </source>
</evidence>
<evidence type="ECO:0008006" key="3">
    <source>
        <dbReference type="Google" id="ProtNLM"/>
    </source>
</evidence>
<dbReference type="RefSeq" id="WP_068590378.1">
    <property type="nucleotide sequence ID" value="NZ_LRXL01000026.1"/>
</dbReference>
<dbReference type="AlphaFoldDB" id="A0A167IXP4"/>
<proteinExistence type="predicted"/>
<name>A0A167IXP4_9FLAO</name>